<dbReference type="AlphaFoldDB" id="A0A0S1SS92"/>
<accession>A0A0S1SG63</accession>
<accession>A0A0S1SS92</accession>
<feature type="binding site" evidence="10">
    <location>
        <position position="281"/>
    </location>
    <ligand>
        <name>UDP-N-acetyl-alpha-D-glucosamine</name>
        <dbReference type="ChEBI" id="CHEBI:57705"/>
    </ligand>
</feature>
<comment type="subcellular location">
    <subcellularLocation>
        <location evidence="10">Cell membrane</location>
        <topology evidence="10">Peripheral membrane protein</topology>
        <orientation evidence="10">Cytoplasmic side</orientation>
    </subcellularLocation>
</comment>
<dbReference type="SUPFAM" id="SSF53756">
    <property type="entry name" value="UDP-Glycosyltransferase/glycogen phosphorylase"/>
    <property type="match status" value="1"/>
</dbReference>
<keyword evidence="8 10" id="KW-0131">Cell cycle</keyword>
<dbReference type="GO" id="GO:0005975">
    <property type="term" value="P:carbohydrate metabolic process"/>
    <property type="evidence" value="ECO:0007669"/>
    <property type="project" value="InterPro"/>
</dbReference>
<reference evidence="14" key="1">
    <citation type="submission" date="2015-10" db="EMBL/GenBank/DDBJ databases">
        <title>Analysis of five complete genome sequences for members of the class Peribacteria in the recently recognized Peregrinibacteria bacterial phylum.</title>
        <authorList>
            <person name="Anantharaman K."/>
            <person name="Brown C.T."/>
            <person name="Burstein D."/>
            <person name="Castelle C.J."/>
            <person name="Probst A.J."/>
            <person name="Thomas B.C."/>
            <person name="Williams K.H."/>
            <person name="Banfield J.F."/>
        </authorList>
    </citation>
    <scope>NUCLEOTIDE SEQUENCE [LARGE SCALE GENOMIC DNA]</scope>
</reference>
<evidence type="ECO:0000256" key="10">
    <source>
        <dbReference type="HAMAP-Rule" id="MF_00033"/>
    </source>
</evidence>
<evidence type="ECO:0000256" key="1">
    <source>
        <dbReference type="ARBA" id="ARBA00022475"/>
    </source>
</evidence>
<evidence type="ECO:0000256" key="3">
    <source>
        <dbReference type="ARBA" id="ARBA00022676"/>
    </source>
</evidence>
<dbReference type="UniPathway" id="UPA00219"/>
<dbReference type="GO" id="GO:0051301">
    <property type="term" value="P:cell division"/>
    <property type="evidence" value="ECO:0007669"/>
    <property type="project" value="UniProtKB-KW"/>
</dbReference>
<comment type="caution">
    <text evidence="10">Lacks conserved residue(s) required for the propagation of feature annotation.</text>
</comment>
<dbReference type="Pfam" id="PF04101">
    <property type="entry name" value="Glyco_tran_28_C"/>
    <property type="match status" value="1"/>
</dbReference>
<evidence type="ECO:0000256" key="9">
    <source>
        <dbReference type="ARBA" id="ARBA00023316"/>
    </source>
</evidence>
<dbReference type="GO" id="GO:0008360">
    <property type="term" value="P:regulation of cell shape"/>
    <property type="evidence" value="ECO:0007669"/>
    <property type="project" value="UniProtKB-KW"/>
</dbReference>
<dbReference type="Proteomes" id="UP000069135">
    <property type="component" value="Chromosome"/>
</dbReference>
<dbReference type="GO" id="GO:0005886">
    <property type="term" value="C:plasma membrane"/>
    <property type="evidence" value="ECO:0007669"/>
    <property type="project" value="UniProtKB-SubCell"/>
</dbReference>
<comment type="function">
    <text evidence="10">Cell wall formation. Catalyzes the transfer of a GlcNAc subunit on undecaprenyl-pyrophosphoryl-MurNAc-pentapeptide (lipid intermediate I) to form undecaprenyl-pyrophosphoryl-MurNAc-(pentapeptide)GlcNAc (lipid intermediate II).</text>
</comment>
<comment type="catalytic activity">
    <reaction evidence="10">
        <text>di-trans,octa-cis-undecaprenyl diphospho-N-acetyl-alpha-D-muramoyl-L-alanyl-D-glutamyl-meso-2,6-diaminopimeloyl-D-alanyl-D-alanine + UDP-N-acetyl-alpha-D-glucosamine = di-trans,octa-cis-undecaprenyl diphospho-[N-acetyl-alpha-D-glucosaminyl-(1-&gt;4)]-N-acetyl-alpha-D-muramoyl-L-alanyl-D-glutamyl-meso-2,6-diaminopimeloyl-D-alanyl-D-alanine + UDP + H(+)</text>
        <dbReference type="Rhea" id="RHEA:31227"/>
        <dbReference type="ChEBI" id="CHEBI:15378"/>
        <dbReference type="ChEBI" id="CHEBI:57705"/>
        <dbReference type="ChEBI" id="CHEBI:58223"/>
        <dbReference type="ChEBI" id="CHEBI:61387"/>
        <dbReference type="ChEBI" id="CHEBI:61388"/>
        <dbReference type="EC" id="2.4.1.227"/>
    </reaction>
</comment>
<accession>A0A0S1SKS0</accession>
<dbReference type="GO" id="GO:0051991">
    <property type="term" value="F:UDP-N-acetyl-D-glucosamine:N-acetylmuramoyl-L-alanyl-D-glutamyl-meso-2,6-diaminopimelyl-D-alanyl-D-alanine-diphosphoundecaprenol 4-beta-N-acetylglucosaminlytransferase activity"/>
    <property type="evidence" value="ECO:0007669"/>
    <property type="project" value="RHEA"/>
</dbReference>
<organism evidence="13 14">
    <name type="scientific">Candidatus Peribacter riflensis</name>
    <dbReference type="NCBI Taxonomy" id="1735162"/>
    <lineage>
        <taxon>Bacteria</taxon>
        <taxon>Candidatus Peregrinibacteriota</taxon>
        <taxon>Candidatus Peribacteria</taxon>
        <taxon>Candidatus Peribacterales</taxon>
        <taxon>Candidatus Peribacteraceae</taxon>
        <taxon>Candidatus Peribacter</taxon>
    </lineage>
</organism>
<dbReference type="HAMAP" id="MF_00033">
    <property type="entry name" value="MurG"/>
    <property type="match status" value="1"/>
</dbReference>
<evidence type="ECO:0000256" key="2">
    <source>
        <dbReference type="ARBA" id="ARBA00022618"/>
    </source>
</evidence>
<evidence type="ECO:0000313" key="13">
    <source>
        <dbReference type="EMBL" id="ALM13661.1"/>
    </source>
</evidence>
<dbReference type="InterPro" id="IPR006009">
    <property type="entry name" value="GlcNAc_MurG"/>
</dbReference>
<feature type="domain" description="Glycosyl transferase family 28 C-terminal" evidence="12">
    <location>
        <begin position="181"/>
        <end position="335"/>
    </location>
</feature>
<dbReference type="CDD" id="cd03785">
    <property type="entry name" value="GT28_MurG"/>
    <property type="match status" value="1"/>
</dbReference>
<keyword evidence="2 10" id="KW-0132">Cell division</keyword>
<evidence type="ECO:0000256" key="5">
    <source>
        <dbReference type="ARBA" id="ARBA00022960"/>
    </source>
</evidence>
<dbReference type="STRING" id="1735162.PeribacterB2_0998"/>
<evidence type="ECO:0000256" key="8">
    <source>
        <dbReference type="ARBA" id="ARBA00023306"/>
    </source>
</evidence>
<evidence type="ECO:0000259" key="11">
    <source>
        <dbReference type="Pfam" id="PF03033"/>
    </source>
</evidence>
<dbReference type="GO" id="GO:0050511">
    <property type="term" value="F:undecaprenyldiphospho-muramoylpentapeptide beta-N-acetylglucosaminyltransferase activity"/>
    <property type="evidence" value="ECO:0007669"/>
    <property type="project" value="UniProtKB-UniRule"/>
</dbReference>
<evidence type="ECO:0000256" key="7">
    <source>
        <dbReference type="ARBA" id="ARBA00023136"/>
    </source>
</evidence>
<dbReference type="EMBL" id="CP013065">
    <property type="protein sequence ID" value="ALM13661.1"/>
    <property type="molecule type" value="Genomic_DNA"/>
</dbReference>
<proteinExistence type="inferred from homology"/>
<dbReference type="PANTHER" id="PTHR21015">
    <property type="entry name" value="UDP-N-ACETYLGLUCOSAMINE--N-ACETYLMURAMYL-(PENTAPEPTIDE) PYROPHOSPHORYL-UNDECAPRENOL N-ACETYLGLUCOSAMINE TRANSFERASE 1"/>
    <property type="match status" value="1"/>
</dbReference>
<evidence type="ECO:0000313" key="14">
    <source>
        <dbReference type="Proteomes" id="UP000069135"/>
    </source>
</evidence>
<reference evidence="13 14" key="2">
    <citation type="journal article" date="2016" name="PeerJ">
        <title>Analysis of five complete genome sequences for members of the class Peribacteria in the recently recognized Peregrinibacteria bacterial phylum.</title>
        <authorList>
            <person name="Anantharaman K."/>
            <person name="Brown C.T."/>
            <person name="Burstein D."/>
            <person name="Castelle C.J."/>
            <person name="Probst A.J."/>
            <person name="Thomas B.C."/>
            <person name="Williams K.H."/>
            <person name="Banfield J.F."/>
        </authorList>
    </citation>
    <scope>NUCLEOTIDE SEQUENCE [LARGE SCALE GENOMIC DNA]</scope>
    <source>
        <strain evidence="13">RIFOXYD1_FULL_PER-ii_59_16</strain>
    </source>
</reference>
<keyword evidence="9 10" id="KW-0961">Cell wall biogenesis/degradation</keyword>
<keyword evidence="1 10" id="KW-1003">Cell membrane</keyword>
<feature type="binding site" evidence="10">
    <location>
        <position position="188"/>
    </location>
    <ligand>
        <name>UDP-N-acetyl-alpha-D-glucosamine</name>
        <dbReference type="ChEBI" id="CHEBI:57705"/>
    </ligand>
</feature>
<evidence type="ECO:0000259" key="12">
    <source>
        <dbReference type="Pfam" id="PF04101"/>
    </source>
</evidence>
<dbReference type="GO" id="GO:0009252">
    <property type="term" value="P:peptidoglycan biosynthetic process"/>
    <property type="evidence" value="ECO:0007669"/>
    <property type="project" value="UniProtKB-UniRule"/>
</dbReference>
<accession>A0A0S1SWG0</accession>
<keyword evidence="6 10" id="KW-0573">Peptidoglycan synthesis</keyword>
<keyword evidence="7 10" id="KW-0472">Membrane</keyword>
<dbReference type="Gene3D" id="3.40.50.2000">
    <property type="entry name" value="Glycogen Phosphorylase B"/>
    <property type="match status" value="2"/>
</dbReference>
<dbReference type="EC" id="2.4.1.227" evidence="10"/>
<comment type="pathway">
    <text evidence="10">Cell wall biogenesis; peptidoglycan biosynthesis.</text>
</comment>
<dbReference type="KEGG" id="prf:PeribacterA2_0996"/>
<dbReference type="GO" id="GO:0071555">
    <property type="term" value="P:cell wall organization"/>
    <property type="evidence" value="ECO:0007669"/>
    <property type="project" value="UniProtKB-KW"/>
</dbReference>
<dbReference type="InterPro" id="IPR004276">
    <property type="entry name" value="GlycoTrans_28_N"/>
</dbReference>
<dbReference type="Pfam" id="PF03033">
    <property type="entry name" value="Glyco_transf_28"/>
    <property type="match status" value="1"/>
</dbReference>
<sequence length="348" mass="37343">MTSITVLFVGGGSIGHIAPAVAVARELSAIRPAVTIRFVVSERAEDAEFLEQSGYAVLRLPAQKISWRLPWDFWKAVRAAHALLDETKPRAIFSKGGFVSVPLCFAARKRNIPVILHESDAVSGWANWLTGRWAQAICLGSEGAFRNSKAIVTGNPVRAMVTSGSRQKGLALTGLSRMRPVLLVLGGSQGALALNRAVAAHLTELLDFCDIIHITGQGKATVLQNPPGYWQCPFAGEELPHLYAAADLALSRAGAGALAELAAIGLPTMLVPLDHVAHDHQRRNAEVAVRSGGAILLDQRFLKSSLVPTIRHLIDAAETRRTMGNAIRSLHRPEAARQIAEVIARSLA</sequence>
<evidence type="ECO:0000256" key="6">
    <source>
        <dbReference type="ARBA" id="ARBA00022984"/>
    </source>
</evidence>
<keyword evidence="3 10" id="KW-0328">Glycosyltransferase</keyword>
<evidence type="ECO:0000256" key="4">
    <source>
        <dbReference type="ARBA" id="ARBA00022679"/>
    </source>
</evidence>
<feature type="domain" description="Glycosyltransferase family 28 N-terminal" evidence="11">
    <location>
        <begin position="6"/>
        <end position="137"/>
    </location>
</feature>
<comment type="similarity">
    <text evidence="10">Belongs to the glycosyltransferase 28 family. MurG subfamily.</text>
</comment>
<protein>
    <recommendedName>
        <fullName evidence="10">UDP-N-acetylglucosamine--N-acetylmuramyl-(pentapeptide) pyrophosphoryl-undecaprenol N-acetylglucosamine transferase</fullName>
        <ecNumber evidence="10">2.4.1.227</ecNumber>
    </recommendedName>
    <alternativeName>
        <fullName evidence="10">Undecaprenyl-PP-MurNAc-pentapeptide-UDPGlcNAc GlcNAc transferase</fullName>
    </alternativeName>
</protein>
<keyword evidence="5 10" id="KW-0133">Cell shape</keyword>
<dbReference type="PATRIC" id="fig|1735161.3.peg.975"/>
<dbReference type="PANTHER" id="PTHR21015:SF22">
    <property type="entry name" value="GLYCOSYLTRANSFERASE"/>
    <property type="match status" value="1"/>
</dbReference>
<feature type="binding site" evidence="10">
    <location>
        <position position="158"/>
    </location>
    <ligand>
        <name>UDP-N-acetyl-alpha-D-glucosamine</name>
        <dbReference type="ChEBI" id="CHEBI:57705"/>
    </ligand>
</feature>
<gene>
    <name evidence="10" type="primary">murG</name>
    <name evidence="13" type="ORF">PeribacterD1_0996</name>
</gene>
<dbReference type="InterPro" id="IPR007235">
    <property type="entry name" value="Glyco_trans_28_C"/>
</dbReference>
<accession>A0A0S1SVL3</accession>
<keyword evidence="4 10" id="KW-0808">Transferase</keyword>
<name>A0A0S1SS92_9BACT</name>